<dbReference type="Gene3D" id="1.10.8.60">
    <property type="match status" value="1"/>
</dbReference>
<evidence type="ECO:0000256" key="3">
    <source>
        <dbReference type="ARBA" id="ARBA00022695"/>
    </source>
</evidence>
<evidence type="ECO:0000256" key="5">
    <source>
        <dbReference type="ARBA" id="ARBA00022932"/>
    </source>
</evidence>
<accession>A0A0H3AMK5</accession>
<evidence type="ECO:0000256" key="6">
    <source>
        <dbReference type="ARBA" id="ARBA00034754"/>
    </source>
</evidence>
<dbReference type="SUPFAM" id="SSF52540">
    <property type="entry name" value="P-loop containing nucleoside triphosphate hydrolases"/>
    <property type="match status" value="1"/>
</dbReference>
<keyword evidence="2 8" id="KW-0808">Transferase</keyword>
<dbReference type="Gene3D" id="3.40.50.300">
    <property type="entry name" value="P-loop containing nucleotide triphosphate hydrolases"/>
    <property type="match status" value="1"/>
</dbReference>
<dbReference type="GO" id="GO:0003677">
    <property type="term" value="F:DNA binding"/>
    <property type="evidence" value="ECO:0007669"/>
    <property type="project" value="InterPro"/>
</dbReference>
<sequence>MTKTDGSSASGFGIPTILFHSRPSVRPAAVSFGRKLRYLTRMAQKKAHEVDSFLARPTSSFPVVLLYGPDKGLVNERARRYAAASKLPLDDPFAVIRMEADEIEADPAKLADEAGTISMFGGQRLIWIKNAGGQKKLVEAVKRLAAEPPQETFILIEAGDLKKGAGLRSAVENASAGMALPCYSDDARGIDGVIDDILAEWKMQITLDARQLLRASLGGDRLATRGELEKLCLYTRGKERIDIDDVREAVGDVAGLSTDEVVDAVLAGDLPRFEIAFDRVVKSGTAPFLLLTAAMRQFQQVQALRHIADTERKSASMVVASARPPIFFNRKKLIETAISRWTGESLTRIMERLQRAVLESRRNAALSVPIIRQGLLAISVESLRNARR</sequence>
<evidence type="ECO:0000256" key="7">
    <source>
        <dbReference type="ARBA" id="ARBA00049244"/>
    </source>
</evidence>
<dbReference type="Gene3D" id="1.20.272.10">
    <property type="match status" value="1"/>
</dbReference>
<comment type="similarity">
    <text evidence="6">Belongs to the DNA polymerase HolA subunit family.</text>
</comment>
<organism evidence="8 9">
    <name type="scientific">Brucella ovis (strain ATCC 25840 / 63/290 / NCTC 10512)</name>
    <dbReference type="NCBI Taxonomy" id="444178"/>
    <lineage>
        <taxon>Bacteria</taxon>
        <taxon>Pseudomonadati</taxon>
        <taxon>Pseudomonadota</taxon>
        <taxon>Alphaproteobacteria</taxon>
        <taxon>Hyphomicrobiales</taxon>
        <taxon>Brucellaceae</taxon>
        <taxon>Brucella/Ochrobactrum group</taxon>
        <taxon>Brucella</taxon>
    </lineage>
</organism>
<dbReference type="SUPFAM" id="SSF48019">
    <property type="entry name" value="post-AAA+ oligomerization domain-like"/>
    <property type="match status" value="1"/>
</dbReference>
<dbReference type="InterPro" id="IPR027417">
    <property type="entry name" value="P-loop_NTPase"/>
</dbReference>
<reference evidence="9" key="1">
    <citation type="journal article" date="2009" name="PLoS ONE">
        <title>Genome degradation in Brucella ovis corresponds with narrowing of its host range and tissue tropism.</title>
        <authorList>
            <person name="Tsolis R.M."/>
            <person name="Seshadri R."/>
            <person name="Santos R.L."/>
            <person name="Sangari F.J."/>
            <person name="Lobo J.M."/>
            <person name="de Jong M.F."/>
            <person name="Ren Q."/>
            <person name="Myers G."/>
            <person name="Brinkac L.M."/>
            <person name="Nelson W.C."/>
            <person name="Deboy R.T."/>
            <person name="Angiuoli S."/>
            <person name="Khouri H."/>
            <person name="Dimitrov G."/>
            <person name="Robinson J.R."/>
            <person name="Mulligan S."/>
            <person name="Walker R.L."/>
            <person name="Elzer P.E."/>
            <person name="Hassan K.A."/>
            <person name="Paulsen I.T."/>
        </authorList>
    </citation>
    <scope>NUCLEOTIDE SEQUENCE [LARGE SCALE GENOMIC DNA]</scope>
    <source>
        <strain evidence="9">ATCC 25840 / 63/290 / NCTC 10512</strain>
    </source>
</reference>
<gene>
    <name evidence="8" type="primary">holA</name>
    <name evidence="8" type="ordered locus">BOV_1977</name>
</gene>
<evidence type="ECO:0000256" key="4">
    <source>
        <dbReference type="ARBA" id="ARBA00022705"/>
    </source>
</evidence>
<dbReference type="AlphaFoldDB" id="A0A0H3AMK5"/>
<evidence type="ECO:0000313" key="9">
    <source>
        <dbReference type="Proteomes" id="UP000006383"/>
    </source>
</evidence>
<dbReference type="PANTHER" id="PTHR34388:SF1">
    <property type="entry name" value="DNA POLYMERASE III SUBUNIT DELTA"/>
    <property type="match status" value="1"/>
</dbReference>
<name>A0A0H3AMK5_BRUO2</name>
<keyword evidence="5" id="KW-0239">DNA-directed DNA polymerase</keyword>
<dbReference type="HOGENOM" id="CLU_068860_1_0_5"/>
<dbReference type="InterPro" id="IPR005790">
    <property type="entry name" value="DNA_polIII_delta"/>
</dbReference>
<dbReference type="EC" id="2.7.7.7" evidence="1"/>
<dbReference type="GO" id="GO:0009360">
    <property type="term" value="C:DNA polymerase III complex"/>
    <property type="evidence" value="ECO:0007669"/>
    <property type="project" value="TreeGrafter"/>
</dbReference>
<evidence type="ECO:0000313" key="8">
    <source>
        <dbReference type="EMBL" id="ABQ60545.1"/>
    </source>
</evidence>
<dbReference type="PANTHER" id="PTHR34388">
    <property type="entry name" value="DNA POLYMERASE III SUBUNIT DELTA"/>
    <property type="match status" value="1"/>
</dbReference>
<dbReference type="KEGG" id="bov:BOV_1977"/>
<keyword evidence="9" id="KW-1185">Reference proteome</keyword>
<proteinExistence type="inferred from homology"/>
<dbReference type="EMBL" id="CP000708">
    <property type="protein sequence ID" value="ABQ60545.1"/>
    <property type="molecule type" value="Genomic_DNA"/>
</dbReference>
<evidence type="ECO:0000256" key="1">
    <source>
        <dbReference type="ARBA" id="ARBA00012417"/>
    </source>
</evidence>
<protein>
    <recommendedName>
        <fullName evidence="1">DNA-directed DNA polymerase</fullName>
        <ecNumber evidence="1">2.7.7.7</ecNumber>
    </recommendedName>
</protein>
<keyword evidence="3 8" id="KW-0548">Nucleotidyltransferase</keyword>
<keyword evidence="4" id="KW-0235">DNA replication</keyword>
<dbReference type="GO" id="GO:0003887">
    <property type="term" value="F:DNA-directed DNA polymerase activity"/>
    <property type="evidence" value="ECO:0007669"/>
    <property type="project" value="UniProtKB-KW"/>
</dbReference>
<dbReference type="GO" id="GO:0006261">
    <property type="term" value="P:DNA-templated DNA replication"/>
    <property type="evidence" value="ECO:0007669"/>
    <property type="project" value="TreeGrafter"/>
</dbReference>
<comment type="catalytic activity">
    <reaction evidence="7">
        <text>DNA(n) + a 2'-deoxyribonucleoside 5'-triphosphate = DNA(n+1) + diphosphate</text>
        <dbReference type="Rhea" id="RHEA:22508"/>
        <dbReference type="Rhea" id="RHEA-COMP:17339"/>
        <dbReference type="Rhea" id="RHEA-COMP:17340"/>
        <dbReference type="ChEBI" id="CHEBI:33019"/>
        <dbReference type="ChEBI" id="CHEBI:61560"/>
        <dbReference type="ChEBI" id="CHEBI:173112"/>
        <dbReference type="EC" id="2.7.7.7"/>
    </reaction>
</comment>
<dbReference type="NCBIfam" id="TIGR01128">
    <property type="entry name" value="holA"/>
    <property type="match status" value="1"/>
</dbReference>
<dbReference type="Proteomes" id="UP000006383">
    <property type="component" value="Chromosome I"/>
</dbReference>
<dbReference type="InterPro" id="IPR008921">
    <property type="entry name" value="DNA_pol3_clamp-load_cplx_C"/>
</dbReference>
<evidence type="ECO:0000256" key="2">
    <source>
        <dbReference type="ARBA" id="ARBA00022679"/>
    </source>
</evidence>